<name>A0A917HWK8_9FLAO</name>
<sequence length="432" mass="49729">MNTISPSENTHWSFLKKISFRFFFSYFSLFILLQNNGAYPYFGFIGNFFKNLFYNFVPGIGKTFFGIEVKIPTGPSGSGDTTYDYVLVFSIALIAIFSTLIWSLIDKKSKNYLKMYYWLSLSLRLYVGLMLINYGLVKVIQLQFSPPSFSRLTQTFGEASPMGLAWTFLGFSKGYNLFMGLAEVAAVLLLFRRTLTFGLIITLMTTANVMAVNYFYDVPVKLLSTHLFLMAAFLFARDFNKAWQFFFFRKPVSLTSIYQPPFKKGFKIFLIAAKILLLSYVLGYGTINAMASKERSIQAKAALPLRGLYEIEEVSIQKGKEISDSPTEINGWKNLLIDHKEYALIQYKNGEKLWFTVKIDSLAKSLQLKSTSADLKEYTFTYHEGVDGDFYLNGLYNKDTISIKTKRTLDYREKFLLTNRGFHWINEVPFNR</sequence>
<feature type="transmembrane region" description="Helical" evidence="1">
    <location>
        <begin position="164"/>
        <end position="190"/>
    </location>
</feature>
<evidence type="ECO:0000313" key="2">
    <source>
        <dbReference type="EMBL" id="GGG94130.1"/>
    </source>
</evidence>
<reference evidence="2" key="2">
    <citation type="submission" date="2020-09" db="EMBL/GenBank/DDBJ databases">
        <authorList>
            <person name="Sun Q."/>
            <person name="Zhou Y."/>
        </authorList>
    </citation>
    <scope>NUCLEOTIDE SEQUENCE</scope>
    <source>
        <strain evidence="2">CGMCC 1.15763</strain>
    </source>
</reference>
<feature type="transmembrane region" description="Helical" evidence="1">
    <location>
        <begin position="125"/>
        <end position="144"/>
    </location>
</feature>
<comment type="caution">
    <text evidence="2">The sequence shown here is derived from an EMBL/GenBank/DDBJ whole genome shotgun (WGS) entry which is preliminary data.</text>
</comment>
<keyword evidence="1" id="KW-1133">Transmembrane helix</keyword>
<reference evidence="2" key="1">
    <citation type="journal article" date="2014" name="Int. J. Syst. Evol. Microbiol.">
        <title>Complete genome sequence of Corynebacterium casei LMG S-19264T (=DSM 44701T), isolated from a smear-ripened cheese.</title>
        <authorList>
            <consortium name="US DOE Joint Genome Institute (JGI-PGF)"/>
            <person name="Walter F."/>
            <person name="Albersmeier A."/>
            <person name="Kalinowski J."/>
            <person name="Ruckert C."/>
        </authorList>
    </citation>
    <scope>NUCLEOTIDE SEQUENCE</scope>
    <source>
        <strain evidence="2">CGMCC 1.15763</strain>
    </source>
</reference>
<proteinExistence type="predicted"/>
<feature type="transmembrane region" description="Helical" evidence="1">
    <location>
        <begin position="197"/>
        <end position="216"/>
    </location>
</feature>
<gene>
    <name evidence="2" type="ORF">GCM10011416_09270</name>
</gene>
<organism evidence="2 3">
    <name type="scientific">Polaribacter pacificus</name>
    <dbReference type="NCBI Taxonomy" id="1775173"/>
    <lineage>
        <taxon>Bacteria</taxon>
        <taxon>Pseudomonadati</taxon>
        <taxon>Bacteroidota</taxon>
        <taxon>Flavobacteriia</taxon>
        <taxon>Flavobacteriales</taxon>
        <taxon>Flavobacteriaceae</taxon>
    </lineage>
</organism>
<dbReference type="EMBL" id="BMJW01000001">
    <property type="protein sequence ID" value="GGG94130.1"/>
    <property type="molecule type" value="Genomic_DNA"/>
</dbReference>
<keyword evidence="1" id="KW-0812">Transmembrane</keyword>
<evidence type="ECO:0000313" key="3">
    <source>
        <dbReference type="Proteomes" id="UP000633278"/>
    </source>
</evidence>
<keyword evidence="3" id="KW-1185">Reference proteome</keyword>
<evidence type="ECO:0000256" key="1">
    <source>
        <dbReference type="SAM" id="Phobius"/>
    </source>
</evidence>
<feature type="transmembrane region" description="Helical" evidence="1">
    <location>
        <begin position="268"/>
        <end position="287"/>
    </location>
</feature>
<keyword evidence="1" id="KW-0472">Membrane</keyword>
<evidence type="ECO:0008006" key="4">
    <source>
        <dbReference type="Google" id="ProtNLM"/>
    </source>
</evidence>
<dbReference type="Proteomes" id="UP000633278">
    <property type="component" value="Unassembled WGS sequence"/>
</dbReference>
<accession>A0A917HWK8</accession>
<feature type="transmembrane region" description="Helical" evidence="1">
    <location>
        <begin position="85"/>
        <end position="105"/>
    </location>
</feature>
<feature type="transmembrane region" description="Helical" evidence="1">
    <location>
        <begin position="20"/>
        <end position="42"/>
    </location>
</feature>
<dbReference type="AlphaFoldDB" id="A0A917HWK8"/>
<dbReference type="RefSeq" id="WP_188598100.1">
    <property type="nucleotide sequence ID" value="NZ_BMJW01000001.1"/>
</dbReference>
<protein>
    <recommendedName>
        <fullName evidence="4">DoxX family protein</fullName>
    </recommendedName>
</protein>